<dbReference type="OrthoDB" id="5916588at2"/>
<feature type="transmembrane region" description="Helical" evidence="7">
    <location>
        <begin position="56"/>
        <end position="80"/>
    </location>
</feature>
<dbReference type="AlphaFoldDB" id="A0A1Y6CM94"/>
<evidence type="ECO:0000313" key="9">
    <source>
        <dbReference type="EMBL" id="SMF77345.1"/>
    </source>
</evidence>
<evidence type="ECO:0000256" key="5">
    <source>
        <dbReference type="ARBA" id="ARBA00023136"/>
    </source>
</evidence>
<dbReference type="Pfam" id="PF01618">
    <property type="entry name" value="MotA_ExbB"/>
    <property type="match status" value="1"/>
</dbReference>
<protein>
    <submittedName>
        <fullName evidence="9">MotA/TolQ/ExbB proton channel family protein</fullName>
    </submittedName>
</protein>
<comment type="similarity">
    <text evidence="6">Belongs to the exbB/tolQ family.</text>
</comment>
<dbReference type="GO" id="GO:0015031">
    <property type="term" value="P:protein transport"/>
    <property type="evidence" value="ECO:0007669"/>
    <property type="project" value="UniProtKB-KW"/>
</dbReference>
<keyword evidence="6" id="KW-0653">Protein transport</keyword>
<evidence type="ECO:0000313" key="10">
    <source>
        <dbReference type="Proteomes" id="UP000192907"/>
    </source>
</evidence>
<evidence type="ECO:0000256" key="1">
    <source>
        <dbReference type="ARBA" id="ARBA00004651"/>
    </source>
</evidence>
<proteinExistence type="inferred from homology"/>
<keyword evidence="2" id="KW-1003">Cell membrane</keyword>
<dbReference type="InterPro" id="IPR002898">
    <property type="entry name" value="MotA_ExbB_proton_chnl"/>
</dbReference>
<dbReference type="GO" id="GO:0006935">
    <property type="term" value="P:chemotaxis"/>
    <property type="evidence" value="ECO:0007669"/>
    <property type="project" value="InterPro"/>
</dbReference>
<dbReference type="RefSeq" id="WP_132325138.1">
    <property type="nucleotide sequence ID" value="NZ_FWZT01000031.1"/>
</dbReference>
<dbReference type="STRING" id="1513793.SAMN06296036_13133"/>
<dbReference type="GO" id="GO:0071978">
    <property type="term" value="P:bacterial-type flagellum-dependent swarming motility"/>
    <property type="evidence" value="ECO:0007669"/>
    <property type="project" value="InterPro"/>
</dbReference>
<name>A0A1Y6CM94_9BACT</name>
<keyword evidence="4 7" id="KW-1133">Transmembrane helix</keyword>
<feature type="transmembrane region" description="Helical" evidence="7">
    <location>
        <begin position="212"/>
        <end position="236"/>
    </location>
</feature>
<evidence type="ECO:0000256" key="6">
    <source>
        <dbReference type="RuleBase" id="RU004057"/>
    </source>
</evidence>
<sequence>MFKFNGSAEKTAVSAVVKAPKLGVNQKGAGAGVVGLLGFVGLLLLSIVFFVTENYFVSMAIISVGLMVYVAGTDVVKIFLSSFTVFFSSRHVIEKAACLVETNDALNKALSIKKNKQGHIKIGPVAEGEVIRLPDNPFTRDIQRLAKDGKDYEYAEFVAHSYYTECHELYDYSHANLEFVADAMPLFGLIGTIIGLIAMFDGLGANVSIESLTPQLALALKTTLYGAVFSSVYKIVGSRFDQRLKALDYDYETVCQAIKVIIENKNEVEVEI</sequence>
<keyword evidence="10" id="KW-1185">Reference proteome</keyword>
<gene>
    <name evidence="9" type="ORF">SAMN06296036_13133</name>
</gene>
<dbReference type="GO" id="GO:0005886">
    <property type="term" value="C:plasma membrane"/>
    <property type="evidence" value="ECO:0007669"/>
    <property type="project" value="UniProtKB-SubCell"/>
</dbReference>
<accession>A0A1Y6CM94</accession>
<evidence type="ECO:0000256" key="3">
    <source>
        <dbReference type="ARBA" id="ARBA00022692"/>
    </source>
</evidence>
<dbReference type="PANTHER" id="PTHR30433">
    <property type="entry name" value="CHEMOTAXIS PROTEIN MOTA"/>
    <property type="match status" value="1"/>
</dbReference>
<feature type="transmembrane region" description="Helical" evidence="7">
    <location>
        <begin position="179"/>
        <end position="200"/>
    </location>
</feature>
<dbReference type="EMBL" id="FWZT01000031">
    <property type="protein sequence ID" value="SMF77345.1"/>
    <property type="molecule type" value="Genomic_DNA"/>
</dbReference>
<feature type="transmembrane region" description="Helical" evidence="7">
    <location>
        <begin position="28"/>
        <end position="50"/>
    </location>
</feature>
<evidence type="ECO:0000256" key="2">
    <source>
        <dbReference type="ARBA" id="ARBA00022475"/>
    </source>
</evidence>
<organism evidence="9 10">
    <name type="scientific">Pseudobacteriovorax antillogorgiicola</name>
    <dbReference type="NCBI Taxonomy" id="1513793"/>
    <lineage>
        <taxon>Bacteria</taxon>
        <taxon>Pseudomonadati</taxon>
        <taxon>Bdellovibrionota</taxon>
        <taxon>Oligoflexia</taxon>
        <taxon>Oligoflexales</taxon>
        <taxon>Pseudobacteriovoracaceae</taxon>
        <taxon>Pseudobacteriovorax</taxon>
    </lineage>
</organism>
<keyword evidence="3 7" id="KW-0812">Transmembrane</keyword>
<evidence type="ECO:0000256" key="4">
    <source>
        <dbReference type="ARBA" id="ARBA00022989"/>
    </source>
</evidence>
<evidence type="ECO:0000259" key="8">
    <source>
        <dbReference type="Pfam" id="PF01618"/>
    </source>
</evidence>
<dbReference type="PANTHER" id="PTHR30433:SF2">
    <property type="entry name" value="MOTILITY PROTEIN A"/>
    <property type="match status" value="1"/>
</dbReference>
<reference evidence="10" key="1">
    <citation type="submission" date="2017-04" db="EMBL/GenBank/DDBJ databases">
        <authorList>
            <person name="Varghese N."/>
            <person name="Submissions S."/>
        </authorList>
    </citation>
    <scope>NUCLEOTIDE SEQUENCE [LARGE SCALE GENOMIC DNA]</scope>
    <source>
        <strain evidence="10">RKEM611</strain>
    </source>
</reference>
<feature type="domain" description="MotA/TolQ/ExbB proton channel" evidence="8">
    <location>
        <begin position="137"/>
        <end position="251"/>
    </location>
</feature>
<dbReference type="InterPro" id="IPR047055">
    <property type="entry name" value="MotA-like"/>
</dbReference>
<keyword evidence="6" id="KW-0813">Transport</keyword>
<keyword evidence="5 7" id="KW-0472">Membrane</keyword>
<dbReference type="Proteomes" id="UP000192907">
    <property type="component" value="Unassembled WGS sequence"/>
</dbReference>
<evidence type="ECO:0000256" key="7">
    <source>
        <dbReference type="SAM" id="Phobius"/>
    </source>
</evidence>
<comment type="subcellular location">
    <subcellularLocation>
        <location evidence="1">Cell membrane</location>
        <topology evidence="1">Multi-pass membrane protein</topology>
    </subcellularLocation>
    <subcellularLocation>
        <location evidence="6">Membrane</location>
        <topology evidence="6">Multi-pass membrane protein</topology>
    </subcellularLocation>
</comment>